<comment type="caution">
    <text evidence="2">The sequence shown here is derived from an EMBL/GenBank/DDBJ whole genome shotgun (WGS) entry which is preliminary data.</text>
</comment>
<gene>
    <name evidence="2" type="ORF">F7Q91_02845</name>
</gene>
<organism evidence="2 3">
    <name type="scientific">Vibrio chagasii</name>
    <dbReference type="NCBI Taxonomy" id="170679"/>
    <lineage>
        <taxon>Bacteria</taxon>
        <taxon>Pseudomonadati</taxon>
        <taxon>Pseudomonadota</taxon>
        <taxon>Gammaproteobacteria</taxon>
        <taxon>Vibrionales</taxon>
        <taxon>Vibrionaceae</taxon>
        <taxon>Vibrio</taxon>
    </lineage>
</organism>
<sequence>MAYMNRSTLINLLSELYDLIDYFWLIGMVLSLIFTAMTVLTINWALNAPVIDDGNVITQLLAPIHYLRWLAVLAPGIPMVMFSMKTYQALPMHR</sequence>
<evidence type="ECO:0000313" key="3">
    <source>
        <dbReference type="Proteomes" id="UP000423756"/>
    </source>
</evidence>
<dbReference type="GeneID" id="77344781"/>
<reference evidence="2 3" key="1">
    <citation type="submission" date="2019-09" db="EMBL/GenBank/DDBJ databases">
        <title>Draft genome sequences of 48 bacterial type strains from the CCUG.</title>
        <authorList>
            <person name="Tunovic T."/>
            <person name="Pineiro-Iglesias B."/>
            <person name="Unosson C."/>
            <person name="Inganas E."/>
            <person name="Ohlen M."/>
            <person name="Cardew S."/>
            <person name="Jensie-Markopoulos S."/>
            <person name="Salva-Serra F."/>
            <person name="Jaen-Luchoro D."/>
            <person name="Karlsson R."/>
            <person name="Svensson-Stadler L."/>
            <person name="Chun J."/>
            <person name="Moore E."/>
        </authorList>
    </citation>
    <scope>NUCLEOTIDE SEQUENCE [LARGE SCALE GENOMIC DNA]</scope>
    <source>
        <strain evidence="2 3">CCUG 48643</strain>
    </source>
</reference>
<keyword evidence="1" id="KW-0812">Transmembrane</keyword>
<proteinExistence type="predicted"/>
<evidence type="ECO:0000256" key="1">
    <source>
        <dbReference type="SAM" id="Phobius"/>
    </source>
</evidence>
<evidence type="ECO:0000313" key="2">
    <source>
        <dbReference type="EMBL" id="KAB0482358.1"/>
    </source>
</evidence>
<protein>
    <submittedName>
        <fullName evidence="2">Uncharacterized protein</fullName>
    </submittedName>
</protein>
<feature type="transmembrane region" description="Helical" evidence="1">
    <location>
        <begin position="66"/>
        <end position="84"/>
    </location>
</feature>
<accession>A0A7V7NWX7</accession>
<name>A0A7V7NWX7_9VIBR</name>
<keyword evidence="1" id="KW-0472">Membrane</keyword>
<dbReference type="EMBL" id="VZPX01000004">
    <property type="protein sequence ID" value="KAB0482358.1"/>
    <property type="molecule type" value="Genomic_DNA"/>
</dbReference>
<dbReference type="Proteomes" id="UP000423756">
    <property type="component" value="Unassembled WGS sequence"/>
</dbReference>
<keyword evidence="1" id="KW-1133">Transmembrane helix</keyword>
<feature type="transmembrane region" description="Helical" evidence="1">
    <location>
        <begin position="21"/>
        <end position="46"/>
    </location>
</feature>
<dbReference type="AlphaFoldDB" id="A0A7V7NWX7"/>
<dbReference type="RefSeq" id="WP_137406665.1">
    <property type="nucleotide sequence ID" value="NZ_AP025467.1"/>
</dbReference>